<feature type="compositionally biased region" description="Low complexity" evidence="3">
    <location>
        <begin position="128"/>
        <end position="159"/>
    </location>
</feature>
<dbReference type="Gene3D" id="3.40.630.30">
    <property type="match status" value="1"/>
</dbReference>
<feature type="compositionally biased region" description="Basic residues" evidence="3">
    <location>
        <begin position="228"/>
        <end position="242"/>
    </location>
</feature>
<feature type="region of interest" description="Disordered" evidence="3">
    <location>
        <begin position="223"/>
        <end position="244"/>
    </location>
</feature>
<gene>
    <name evidence="6" type="ORF">RB653_001868</name>
</gene>
<feature type="compositionally biased region" description="Basic and acidic residues" evidence="3">
    <location>
        <begin position="425"/>
        <end position="439"/>
    </location>
</feature>
<dbReference type="SUPFAM" id="SSF55729">
    <property type="entry name" value="Acyl-CoA N-acyltransferases (Nat)"/>
    <property type="match status" value="1"/>
</dbReference>
<keyword evidence="7" id="KW-1185">Reference proteome</keyword>
<sequence>MMTTTLSNSPLPSPSTIKQRKLPNSTNSINTDNETSTSSTTLTPPVINNLESPSNNPLLEHHSPSHTFPHFTDLKAGHVLTKAYKDHHVDNGSNVNSLNSHLLQLPGIKSNLNSFNANNTGEDKKESNNNNSLITISSGGASGASGSNNNTPTKKSSNNAFQRVVDPDEEPLNIRSISGFFSKSLVFLISLLPSRLVEKLLLLFAWLQLELLKAKGRNLGGTEQSFSKLKKKRKSQKKKKNKLLSASIIPTSSSTAAILSSSQTTGPISVAHSKSSPLVATKHQRRLSLSTSTPGLNSILRAHTKPPILGVSNSSSSNNIVGLASSSSVSPLNGHHGTGIQHLNAIKDKLVHQQQKHLQHRIYLHQQQKQQQQQQQPELKLFPTTSVPDQIPVTAEPSTPTIKLTSVESTPEFDSTSSTINENDEEKKSPEQSHEKYDEQPLAAVDLEKVNFKHRPSITELESSDSDGSNKSGVTNLKVTFSDSLHHNNSNGKMLDWNTYLNPNDYRLGHHQMSQENLMLQQHSQHLQQQQQQLQLQHHQDEQSATNPEIPMGRHRSDSISVLPSLVPKPLSEIRRVNSEQTLFQSSEDTLRFEANQQSKKEFEDFLRSVKDIKDVHNWLRNFSGSASKKIAIVKISRRILDTPYGIECAASSLCFMYKFGLYPVVIHGGMNDISKLPISQVVQERRMRSALLKEAIKKNGVGCSVLTPDICEIEPFIQPEGNGDTSSDLSGDEVEFGQNDILPSGGLSMKIDSFDYDILTQVLDKGKIPVWDSVCESTDGVDIPINSDITTFELAKRIQPYKILFACNDGGILDSDHKAIPVVYMDQDYHTLIEADHTTNRRRVQLKQMKRIVENLPSSTTVVVTSIENVTHQLLFPRLANGTIIKKSEDNKVLIFDNSNYHNIDMDRLKELIENSFGKMLSTDYFDYLKDSLYRLYLCVSSDGEYNGCAIVTFKEPDYIPYLCKFCVKKSAQGLGLGDLIWRSLQRDNEKLYWRSRNSNPLNPWYFQRCQGSFRADESFTIFWYGDDKFEDGSFLVETALSKPVTIIPNPTVS</sequence>
<dbReference type="GO" id="GO:0006526">
    <property type="term" value="P:L-arginine biosynthetic process"/>
    <property type="evidence" value="ECO:0007669"/>
    <property type="project" value="TreeGrafter"/>
</dbReference>
<organism evidence="6 7">
    <name type="scientific">Dictyostelium firmibasis</name>
    <dbReference type="NCBI Taxonomy" id="79012"/>
    <lineage>
        <taxon>Eukaryota</taxon>
        <taxon>Amoebozoa</taxon>
        <taxon>Evosea</taxon>
        <taxon>Eumycetozoa</taxon>
        <taxon>Dictyostelia</taxon>
        <taxon>Dictyosteliales</taxon>
        <taxon>Dictyosteliaceae</taxon>
        <taxon>Dictyostelium</taxon>
    </lineage>
</organism>
<evidence type="ECO:0008006" key="8">
    <source>
        <dbReference type="Google" id="ProtNLM"/>
    </source>
</evidence>
<dbReference type="PROSITE" id="PS51731">
    <property type="entry name" value="GNAT_NAGS"/>
    <property type="match status" value="1"/>
</dbReference>
<keyword evidence="2" id="KW-0808">Transferase</keyword>
<evidence type="ECO:0000256" key="1">
    <source>
        <dbReference type="ARBA" id="ARBA00004730"/>
    </source>
</evidence>
<comment type="pathway">
    <text evidence="1">Amino-acid biosynthesis; L-arginine biosynthesis.</text>
</comment>
<dbReference type="Gene3D" id="3.40.1160.10">
    <property type="entry name" value="Acetylglutamate kinase-like"/>
    <property type="match status" value="1"/>
</dbReference>
<reference evidence="6 7" key="1">
    <citation type="submission" date="2023-11" db="EMBL/GenBank/DDBJ databases">
        <title>Dfirmibasis_genome.</title>
        <authorList>
            <person name="Edelbroek B."/>
            <person name="Kjellin J."/>
            <person name="Jerlstrom-Hultqvist J."/>
            <person name="Soderbom F."/>
        </authorList>
    </citation>
    <scope>NUCLEOTIDE SEQUENCE [LARGE SCALE GENOMIC DNA]</scope>
    <source>
        <strain evidence="6 7">TNS-C-14</strain>
    </source>
</reference>
<dbReference type="PANTHER" id="PTHR23342:SF6">
    <property type="entry name" value="ACETYLGLUTAMATE KINASE"/>
    <property type="match status" value="1"/>
</dbReference>
<evidence type="ECO:0000256" key="3">
    <source>
        <dbReference type="SAM" id="MobiDB-lite"/>
    </source>
</evidence>
<dbReference type="InterPro" id="IPR036393">
    <property type="entry name" value="AceGlu_kinase-like_sf"/>
</dbReference>
<dbReference type="AlphaFoldDB" id="A0AAN7YPK4"/>
<feature type="domain" description="N-acetyltransferase" evidence="4">
    <location>
        <begin position="894"/>
        <end position="1047"/>
    </location>
</feature>
<dbReference type="Pfam" id="PF04768">
    <property type="entry name" value="NAT"/>
    <property type="match status" value="1"/>
</dbReference>
<dbReference type="CDD" id="cd04265">
    <property type="entry name" value="DUF619-NAGS-U"/>
    <property type="match status" value="1"/>
</dbReference>
<feature type="compositionally biased region" description="Low complexity" evidence="3">
    <location>
        <begin position="1"/>
        <end position="16"/>
    </location>
</feature>
<dbReference type="InterPro" id="IPR006855">
    <property type="entry name" value="Vertebrate-like_GNAT_dom"/>
</dbReference>
<evidence type="ECO:0000313" key="6">
    <source>
        <dbReference type="EMBL" id="KAK5576931.1"/>
    </source>
</evidence>
<dbReference type="InterPro" id="IPR001048">
    <property type="entry name" value="Asp/Glu/Uridylate_kinase"/>
</dbReference>
<feature type="region of interest" description="Disordered" evidence="3">
    <location>
        <begin position="384"/>
        <end position="443"/>
    </location>
</feature>
<dbReference type="GO" id="GO:0140085">
    <property type="term" value="F:L-amino-acid N-acetyltransferase activity"/>
    <property type="evidence" value="ECO:0007669"/>
    <property type="project" value="UniProtKB-ARBA"/>
</dbReference>
<feature type="region of interest" description="Disordered" evidence="3">
    <location>
        <begin position="1"/>
        <end position="70"/>
    </location>
</feature>
<dbReference type="PROSITE" id="PS51186">
    <property type="entry name" value="GNAT"/>
    <property type="match status" value="1"/>
</dbReference>
<evidence type="ECO:0000313" key="7">
    <source>
        <dbReference type="Proteomes" id="UP001344447"/>
    </source>
</evidence>
<evidence type="ECO:0000259" key="4">
    <source>
        <dbReference type="PROSITE" id="PS51186"/>
    </source>
</evidence>
<feature type="compositionally biased region" description="Low complexity" evidence="3">
    <location>
        <begin position="523"/>
        <end position="537"/>
    </location>
</feature>
<feature type="compositionally biased region" description="Polar residues" evidence="3">
    <location>
        <begin position="396"/>
        <end position="421"/>
    </location>
</feature>
<protein>
    <recommendedName>
        <fullName evidence="8">Acetylglutamate kinase</fullName>
    </recommendedName>
</protein>
<dbReference type="Pfam" id="PF00696">
    <property type="entry name" value="AA_kinase"/>
    <property type="match status" value="1"/>
</dbReference>
<dbReference type="EMBL" id="JAVFKY010000004">
    <property type="protein sequence ID" value="KAK5576931.1"/>
    <property type="molecule type" value="Genomic_DNA"/>
</dbReference>
<feature type="domain" description="N-acetyltransferase" evidence="5">
    <location>
        <begin position="894"/>
        <end position="1049"/>
    </location>
</feature>
<dbReference type="Proteomes" id="UP001344447">
    <property type="component" value="Unassembled WGS sequence"/>
</dbReference>
<dbReference type="PANTHER" id="PTHR23342">
    <property type="entry name" value="N-ACETYLGLUTAMATE SYNTHASE"/>
    <property type="match status" value="1"/>
</dbReference>
<dbReference type="GO" id="GO:0003991">
    <property type="term" value="F:acetylglutamate kinase activity"/>
    <property type="evidence" value="ECO:0007669"/>
    <property type="project" value="TreeGrafter"/>
</dbReference>
<feature type="region of interest" description="Disordered" evidence="3">
    <location>
        <begin position="268"/>
        <end position="292"/>
    </location>
</feature>
<feature type="region of interest" description="Disordered" evidence="3">
    <location>
        <begin position="114"/>
        <end position="160"/>
    </location>
</feature>
<feature type="region of interest" description="Disordered" evidence="3">
    <location>
        <begin position="523"/>
        <end position="558"/>
    </location>
</feature>
<dbReference type="SUPFAM" id="SSF53633">
    <property type="entry name" value="Carbamate kinase-like"/>
    <property type="match status" value="1"/>
</dbReference>
<dbReference type="InterPro" id="IPR000182">
    <property type="entry name" value="GNAT_dom"/>
</dbReference>
<evidence type="ECO:0000259" key="5">
    <source>
        <dbReference type="PROSITE" id="PS51731"/>
    </source>
</evidence>
<accession>A0AAN7YPK4</accession>
<dbReference type="GO" id="GO:0005759">
    <property type="term" value="C:mitochondrial matrix"/>
    <property type="evidence" value="ECO:0007669"/>
    <property type="project" value="TreeGrafter"/>
</dbReference>
<evidence type="ECO:0000256" key="2">
    <source>
        <dbReference type="ARBA" id="ARBA00022679"/>
    </source>
</evidence>
<comment type="caution">
    <text evidence="6">The sequence shown here is derived from an EMBL/GenBank/DDBJ whole genome shotgun (WGS) entry which is preliminary data.</text>
</comment>
<dbReference type="InterPro" id="IPR016181">
    <property type="entry name" value="Acyl_CoA_acyltransferase"/>
</dbReference>
<name>A0AAN7YPK4_9MYCE</name>
<feature type="compositionally biased region" description="Low complexity" evidence="3">
    <location>
        <begin position="24"/>
        <end position="58"/>
    </location>
</feature>
<proteinExistence type="predicted"/>